<dbReference type="InterPro" id="IPR002645">
    <property type="entry name" value="STAS_dom"/>
</dbReference>
<dbReference type="Proteomes" id="UP000198680">
    <property type="component" value="Unassembled WGS sequence"/>
</dbReference>
<evidence type="ECO:0000313" key="2">
    <source>
        <dbReference type="EMBL" id="SDM18233.1"/>
    </source>
</evidence>
<keyword evidence="3" id="KW-1185">Reference proteome</keyword>
<gene>
    <name evidence="2" type="ORF">SAMN05660642_01775</name>
</gene>
<evidence type="ECO:0000313" key="3">
    <source>
        <dbReference type="Proteomes" id="UP000198680"/>
    </source>
</evidence>
<reference evidence="3" key="1">
    <citation type="submission" date="2016-10" db="EMBL/GenBank/DDBJ databases">
        <authorList>
            <person name="Varghese N."/>
            <person name="Submissions S."/>
        </authorList>
    </citation>
    <scope>NUCLEOTIDE SEQUENCE [LARGE SCALE GENOMIC DNA]</scope>
    <source>
        <strain evidence="3">DSM 45419</strain>
    </source>
</reference>
<dbReference type="Pfam" id="PF13466">
    <property type="entry name" value="STAS_2"/>
    <property type="match status" value="1"/>
</dbReference>
<accession>A0A1G9R4U1</accession>
<sequence>MRARAIPQRSFERPLLLSIDLQTGRVTAAGELDRLVAHRLGDALHALSVTGHRTWIVDAAGITFCDAAGLRALAAGAALAEDRGCTLRLVDPSPFTVRLLRLTGMAGLLDLRADRSPLDAA</sequence>
<organism evidence="2 3">
    <name type="scientific">Geodermatophilus siccatus</name>
    <dbReference type="NCBI Taxonomy" id="1137991"/>
    <lineage>
        <taxon>Bacteria</taxon>
        <taxon>Bacillati</taxon>
        <taxon>Actinomycetota</taxon>
        <taxon>Actinomycetes</taxon>
        <taxon>Geodermatophilales</taxon>
        <taxon>Geodermatophilaceae</taxon>
        <taxon>Geodermatophilus</taxon>
    </lineage>
</organism>
<evidence type="ECO:0000259" key="1">
    <source>
        <dbReference type="PROSITE" id="PS50801"/>
    </source>
</evidence>
<dbReference type="Gene3D" id="3.30.750.24">
    <property type="entry name" value="STAS domain"/>
    <property type="match status" value="1"/>
</dbReference>
<dbReference type="CDD" id="cd07043">
    <property type="entry name" value="STAS_anti-anti-sigma_factors"/>
    <property type="match status" value="1"/>
</dbReference>
<feature type="domain" description="STAS" evidence="1">
    <location>
        <begin position="26"/>
        <end position="121"/>
    </location>
</feature>
<dbReference type="InterPro" id="IPR058548">
    <property type="entry name" value="MlaB-like_STAS"/>
</dbReference>
<dbReference type="PROSITE" id="PS50801">
    <property type="entry name" value="STAS"/>
    <property type="match status" value="1"/>
</dbReference>
<protein>
    <submittedName>
        <fullName evidence="2">Anti-anti-sigma factor</fullName>
    </submittedName>
</protein>
<dbReference type="InterPro" id="IPR036513">
    <property type="entry name" value="STAS_dom_sf"/>
</dbReference>
<dbReference type="PANTHER" id="PTHR33495">
    <property type="entry name" value="ANTI-SIGMA FACTOR ANTAGONIST TM_1081-RELATED-RELATED"/>
    <property type="match status" value="1"/>
</dbReference>
<dbReference type="OrthoDB" id="3622319at2"/>
<proteinExistence type="predicted"/>
<dbReference type="STRING" id="1137991.SAMN05660642_01775"/>
<dbReference type="GO" id="GO:0043856">
    <property type="term" value="F:anti-sigma factor antagonist activity"/>
    <property type="evidence" value="ECO:0007669"/>
    <property type="project" value="TreeGrafter"/>
</dbReference>
<dbReference type="AlphaFoldDB" id="A0A1G9R4U1"/>
<dbReference type="PANTHER" id="PTHR33495:SF2">
    <property type="entry name" value="ANTI-SIGMA FACTOR ANTAGONIST TM_1081-RELATED"/>
    <property type="match status" value="1"/>
</dbReference>
<dbReference type="SUPFAM" id="SSF52091">
    <property type="entry name" value="SpoIIaa-like"/>
    <property type="match status" value="1"/>
</dbReference>
<name>A0A1G9R4U1_9ACTN</name>
<dbReference type="RefSeq" id="WP_091216611.1">
    <property type="nucleotide sequence ID" value="NZ_FNHE01000004.1"/>
</dbReference>
<dbReference type="EMBL" id="FNHE01000004">
    <property type="protein sequence ID" value="SDM18233.1"/>
    <property type="molecule type" value="Genomic_DNA"/>
</dbReference>